<dbReference type="Pfam" id="PF00293">
    <property type="entry name" value="NUDIX"/>
    <property type="match status" value="1"/>
</dbReference>
<feature type="domain" description="Nudix hydrolase" evidence="5">
    <location>
        <begin position="1"/>
        <end position="131"/>
    </location>
</feature>
<dbReference type="GO" id="GO:0008828">
    <property type="term" value="F:dATP diphosphatase activity"/>
    <property type="evidence" value="ECO:0007669"/>
    <property type="project" value="InterPro"/>
</dbReference>
<dbReference type="InterPro" id="IPR015797">
    <property type="entry name" value="NUDIX_hydrolase-like_dom_sf"/>
</dbReference>
<feature type="binding site" evidence="2">
    <location>
        <position position="16"/>
    </location>
    <ligand>
        <name>substrate</name>
    </ligand>
</feature>
<proteinExistence type="inferred from homology"/>
<keyword evidence="3" id="KW-0460">Magnesium</keyword>
<keyword evidence="1 4" id="KW-0378">Hydrolase</keyword>
<comment type="similarity">
    <text evidence="4">Belongs to the Nudix hydrolase family.</text>
</comment>
<name>A0A059ZY69_ACICK</name>
<dbReference type="PANTHER" id="PTHR43046">
    <property type="entry name" value="GDP-MANNOSE MANNOSYL HYDROLASE"/>
    <property type="match status" value="1"/>
</dbReference>
<dbReference type="PROSITE" id="PS00893">
    <property type="entry name" value="NUDIX_BOX"/>
    <property type="match status" value="1"/>
</dbReference>
<dbReference type="GO" id="GO:0019177">
    <property type="term" value="F:dihydroneopterin triphosphate pyrophosphohydrolase activity"/>
    <property type="evidence" value="ECO:0007669"/>
    <property type="project" value="InterPro"/>
</dbReference>
<reference evidence="6 7" key="1">
    <citation type="journal article" date="2009" name="J. Bacteriol.">
        <title>Draft genome sequence of the extremely acidophilic bacterium Acidithiobacillus caldus ATCC 51756 reveals metabolic versatility in the genus Acidithiobacillus.</title>
        <authorList>
            <person name="Valdes J."/>
            <person name="Quatrini R."/>
            <person name="Hallberg K."/>
            <person name="Dopson M."/>
            <person name="Valenzuela P.D."/>
            <person name="Holmes D.S."/>
        </authorList>
    </citation>
    <scope>NUCLEOTIDE SEQUENCE [LARGE SCALE GENOMIC DNA]</scope>
    <source>
        <strain evidence="7">ATCC 51756 / DSM 8584 / KU</strain>
    </source>
</reference>
<dbReference type="CDD" id="cd04664">
    <property type="entry name" value="NUDIX_DHNTPase_like"/>
    <property type="match status" value="1"/>
</dbReference>
<dbReference type="HOGENOM" id="CLU_128620_0_0_6"/>
<protein>
    <submittedName>
        <fullName evidence="6">Dihydroneopterin triphosphate pyrophosphohydolase type 2</fullName>
    </submittedName>
</protein>
<comment type="cofactor">
    <cofactor evidence="3">
        <name>Mg(2+)</name>
        <dbReference type="ChEBI" id="CHEBI:18420"/>
    </cofactor>
    <text evidence="3">Binds 1 Mg(2+) ion per subunit.</text>
</comment>
<dbReference type="KEGG" id="acz:Acaty_c2642"/>
<dbReference type="AlphaFoldDB" id="A0A059ZY69"/>
<feature type="binding site" evidence="3">
    <location>
        <position position="102"/>
    </location>
    <ligand>
        <name>Mg(2+)</name>
        <dbReference type="ChEBI" id="CHEBI:18420"/>
    </ligand>
</feature>
<dbReference type="InterPro" id="IPR020476">
    <property type="entry name" value="Nudix_hydrolase"/>
</dbReference>
<dbReference type="InterPro" id="IPR003564">
    <property type="entry name" value="DHNTPase"/>
</dbReference>
<dbReference type="InterPro" id="IPR020084">
    <property type="entry name" value="NUDIX_hydrolase_CS"/>
</dbReference>
<evidence type="ECO:0000256" key="2">
    <source>
        <dbReference type="PIRSR" id="PIRSR603564-1"/>
    </source>
</evidence>
<evidence type="ECO:0000313" key="6">
    <source>
        <dbReference type="EMBL" id="AIA56480.1"/>
    </source>
</evidence>
<sequence length="142" mass="16141">MLVLVHTSDAVLLLERLQPAGFWQSVTGSLEPGEDWEDAARRELEEETGFPAEGLVDTGVRNLFPILPPWRDRYPADVRDNEERVFTLALSKQHRPRLQPAEHCAFAWLTPLEAARRCGSATNRDAILRQFHRVLDVRSLAS</sequence>
<accession>A0A059ZY69</accession>
<evidence type="ECO:0000256" key="1">
    <source>
        <dbReference type="ARBA" id="ARBA00022801"/>
    </source>
</evidence>
<feature type="binding site" evidence="3">
    <location>
        <position position="47"/>
    </location>
    <ligand>
        <name>Mg(2+)</name>
        <dbReference type="ChEBI" id="CHEBI:18420"/>
    </ligand>
</feature>
<dbReference type="InterPro" id="IPR000086">
    <property type="entry name" value="NUDIX_hydrolase_dom"/>
</dbReference>
<feature type="binding site" evidence="2">
    <location>
        <position position="27"/>
    </location>
    <ligand>
        <name>substrate</name>
    </ligand>
</feature>
<dbReference type="PROSITE" id="PS51462">
    <property type="entry name" value="NUDIX"/>
    <property type="match status" value="1"/>
</dbReference>
<dbReference type="NCBIfam" id="NF006961">
    <property type="entry name" value="PRK09438.1"/>
    <property type="match status" value="1"/>
</dbReference>
<dbReference type="PRINTS" id="PR01404">
    <property type="entry name" value="NPPPHYDRLASE"/>
</dbReference>
<dbReference type="SUPFAM" id="SSF55811">
    <property type="entry name" value="Nudix"/>
    <property type="match status" value="1"/>
</dbReference>
<gene>
    <name evidence="6" type="ORF">Acaty_c2642</name>
</gene>
<organism evidence="6 7">
    <name type="scientific">Acidithiobacillus caldus (strain ATCC 51756 / DSM 8584 / KU)</name>
    <dbReference type="NCBI Taxonomy" id="637389"/>
    <lineage>
        <taxon>Bacteria</taxon>
        <taxon>Pseudomonadati</taxon>
        <taxon>Pseudomonadota</taxon>
        <taxon>Acidithiobacillia</taxon>
        <taxon>Acidithiobacillales</taxon>
        <taxon>Acidithiobacillaceae</taxon>
        <taxon>Acidithiobacillus</taxon>
    </lineage>
</organism>
<dbReference type="eggNOG" id="COG0494">
    <property type="taxonomic scope" value="Bacteria"/>
</dbReference>
<feature type="binding site" evidence="3">
    <location>
        <position position="43"/>
    </location>
    <ligand>
        <name>Mg(2+)</name>
        <dbReference type="ChEBI" id="CHEBI:18420"/>
    </ligand>
</feature>
<evidence type="ECO:0000313" key="7">
    <source>
        <dbReference type="Proteomes" id="UP000005522"/>
    </source>
</evidence>
<dbReference type="Proteomes" id="UP000005522">
    <property type="component" value="Chromosome"/>
</dbReference>
<dbReference type="Gene3D" id="3.90.79.10">
    <property type="entry name" value="Nucleoside Triphosphate Pyrophosphohydrolase"/>
    <property type="match status" value="1"/>
</dbReference>
<dbReference type="PANTHER" id="PTHR43046:SF14">
    <property type="entry name" value="MUTT_NUDIX FAMILY PROTEIN"/>
    <property type="match status" value="1"/>
</dbReference>
<keyword evidence="3" id="KW-0479">Metal-binding</keyword>
<evidence type="ECO:0000259" key="5">
    <source>
        <dbReference type="PROSITE" id="PS51462"/>
    </source>
</evidence>
<evidence type="ECO:0000256" key="4">
    <source>
        <dbReference type="RuleBase" id="RU003476"/>
    </source>
</evidence>
<dbReference type="GO" id="GO:0046656">
    <property type="term" value="P:folic acid biosynthetic process"/>
    <property type="evidence" value="ECO:0007669"/>
    <property type="project" value="InterPro"/>
</dbReference>
<dbReference type="EMBL" id="CP005986">
    <property type="protein sequence ID" value="AIA56480.1"/>
    <property type="molecule type" value="Genomic_DNA"/>
</dbReference>
<evidence type="ECO:0000256" key="3">
    <source>
        <dbReference type="PIRSR" id="PIRSR603564-2"/>
    </source>
</evidence>
<dbReference type="GO" id="GO:0046872">
    <property type="term" value="F:metal ion binding"/>
    <property type="evidence" value="ECO:0007669"/>
    <property type="project" value="UniProtKB-KW"/>
</dbReference>
<dbReference type="PRINTS" id="PR00502">
    <property type="entry name" value="NUDIXFAMILY"/>
</dbReference>
<feature type="binding site" evidence="2">
    <location>
        <position position="120"/>
    </location>
    <ligand>
        <name>substrate</name>
    </ligand>
</feature>